<proteinExistence type="predicted"/>
<organism evidence="1 2">
    <name type="scientific">Helicoverpa armigera</name>
    <name type="common">Cotton bollworm</name>
    <name type="synonym">Heliothis armigera</name>
    <dbReference type="NCBI Taxonomy" id="29058"/>
    <lineage>
        <taxon>Eukaryota</taxon>
        <taxon>Metazoa</taxon>
        <taxon>Ecdysozoa</taxon>
        <taxon>Arthropoda</taxon>
        <taxon>Hexapoda</taxon>
        <taxon>Insecta</taxon>
        <taxon>Pterygota</taxon>
        <taxon>Neoptera</taxon>
        <taxon>Endopterygota</taxon>
        <taxon>Lepidoptera</taxon>
        <taxon>Glossata</taxon>
        <taxon>Ditrysia</taxon>
        <taxon>Noctuoidea</taxon>
        <taxon>Noctuidae</taxon>
        <taxon>Heliothinae</taxon>
        <taxon>Helicoverpa</taxon>
    </lineage>
</organism>
<protein>
    <submittedName>
        <fullName evidence="1">Uncharacterized protein</fullName>
    </submittedName>
</protein>
<accession>A0A2W1BVV1</accession>
<sequence length="87" mass="9952">MKSVCLTSSFDENASCHRAIAVNWDDVLDEKRIAPSRDRCQLGRRLIQLLPTGIIQSSIQFVNYANEHRYISLLVNISIVCYIELNI</sequence>
<dbReference type="AlphaFoldDB" id="A0A2W1BVV1"/>
<reference evidence="1 2" key="1">
    <citation type="journal article" date="2017" name="BMC Biol.">
        <title>Genomic innovations, transcriptional plasticity and gene loss underlying the evolution and divergence of two highly polyphagous and invasive Helicoverpa pest species.</title>
        <authorList>
            <person name="Pearce S.L."/>
            <person name="Clarke D.F."/>
            <person name="East P.D."/>
            <person name="Elfekih S."/>
            <person name="Gordon K.H."/>
            <person name="Jermiin L.S."/>
            <person name="McGaughran A."/>
            <person name="Oakeshott J.G."/>
            <person name="Papanikolaou A."/>
            <person name="Perera O.P."/>
            <person name="Rane R.V."/>
            <person name="Richards S."/>
            <person name="Tay W.T."/>
            <person name="Walsh T.K."/>
            <person name="Anderson A."/>
            <person name="Anderson C.J."/>
            <person name="Asgari S."/>
            <person name="Board P.G."/>
            <person name="Bretschneider A."/>
            <person name="Campbell P.M."/>
            <person name="Chertemps T."/>
            <person name="Christeller J.T."/>
            <person name="Coppin C.W."/>
            <person name="Downes S.J."/>
            <person name="Duan G."/>
            <person name="Farnsworth C.A."/>
            <person name="Good R.T."/>
            <person name="Han L.B."/>
            <person name="Han Y.C."/>
            <person name="Hatje K."/>
            <person name="Horne I."/>
            <person name="Huang Y.P."/>
            <person name="Hughes D.S."/>
            <person name="Jacquin-Joly E."/>
            <person name="James W."/>
            <person name="Jhangiani S."/>
            <person name="Kollmar M."/>
            <person name="Kuwar S.S."/>
            <person name="Li S."/>
            <person name="Liu N.Y."/>
            <person name="Maibeche M.T."/>
            <person name="Miller J.R."/>
            <person name="Montagne N."/>
            <person name="Perry T."/>
            <person name="Qu J."/>
            <person name="Song S.V."/>
            <person name="Sutton G.G."/>
            <person name="Vogel H."/>
            <person name="Walenz B.P."/>
            <person name="Xu W."/>
            <person name="Zhang H.J."/>
            <person name="Zou Z."/>
            <person name="Batterham P."/>
            <person name="Edwards O.R."/>
            <person name="Feyereisen R."/>
            <person name="Gibbs R.A."/>
            <person name="Heckel D.G."/>
            <person name="McGrath A."/>
            <person name="Robin C."/>
            <person name="Scherer S.E."/>
            <person name="Worley K.C."/>
            <person name="Wu Y.D."/>
        </authorList>
    </citation>
    <scope>NUCLEOTIDE SEQUENCE [LARGE SCALE GENOMIC DNA]</scope>
    <source>
        <strain evidence="1">Harm_GR_Male_#8</strain>
        <tissue evidence="1">Whole organism</tissue>
    </source>
</reference>
<dbReference type="EMBL" id="KZ149931">
    <property type="protein sequence ID" value="PZC77327.1"/>
    <property type="molecule type" value="Genomic_DNA"/>
</dbReference>
<evidence type="ECO:0000313" key="2">
    <source>
        <dbReference type="Proteomes" id="UP000249218"/>
    </source>
</evidence>
<name>A0A2W1BVV1_HELAM</name>
<gene>
    <name evidence="1" type="primary">HaOG203486</name>
    <name evidence="1" type="ORF">B5X24_HaOG203486</name>
</gene>
<keyword evidence="2" id="KW-1185">Reference proteome</keyword>
<evidence type="ECO:0000313" key="1">
    <source>
        <dbReference type="EMBL" id="PZC77327.1"/>
    </source>
</evidence>
<dbReference type="Proteomes" id="UP000249218">
    <property type="component" value="Unassembled WGS sequence"/>
</dbReference>